<feature type="transmembrane region" description="Helical" evidence="7">
    <location>
        <begin position="57"/>
        <end position="77"/>
    </location>
</feature>
<dbReference type="Proteomes" id="UP000198828">
    <property type="component" value="Unassembled WGS sequence"/>
</dbReference>
<dbReference type="GO" id="GO:0016787">
    <property type="term" value="F:hydrolase activity"/>
    <property type="evidence" value="ECO:0007669"/>
    <property type="project" value="UniProtKB-KW"/>
</dbReference>
<evidence type="ECO:0000259" key="8">
    <source>
        <dbReference type="SMART" id="SM00014"/>
    </source>
</evidence>
<keyword evidence="10" id="KW-1185">Reference proteome</keyword>
<evidence type="ECO:0000256" key="3">
    <source>
        <dbReference type="ARBA" id="ARBA00022692"/>
    </source>
</evidence>
<keyword evidence="5 7" id="KW-1133">Transmembrane helix</keyword>
<organism evidence="9 10">
    <name type="scientific">Tepidimicrobium xylanilyticum</name>
    <dbReference type="NCBI Taxonomy" id="1123352"/>
    <lineage>
        <taxon>Bacteria</taxon>
        <taxon>Bacillati</taxon>
        <taxon>Bacillota</taxon>
        <taxon>Tissierellia</taxon>
        <taxon>Tissierellales</taxon>
        <taxon>Tepidimicrobiaceae</taxon>
        <taxon>Tepidimicrobium</taxon>
    </lineage>
</organism>
<feature type="domain" description="Phosphatidic acid phosphatase type 2/haloperoxidase" evidence="8">
    <location>
        <begin position="86"/>
        <end position="193"/>
    </location>
</feature>
<comment type="subcellular location">
    <subcellularLocation>
        <location evidence="1">Cell membrane</location>
        <topology evidence="1">Multi-pass membrane protein</topology>
    </subcellularLocation>
</comment>
<dbReference type="AlphaFoldDB" id="A0A1H2ZA31"/>
<keyword evidence="6 7" id="KW-0472">Membrane</keyword>
<proteinExistence type="predicted"/>
<keyword evidence="4" id="KW-0378">Hydrolase</keyword>
<gene>
    <name evidence="9" type="ORF">SAMN05660923_01771</name>
</gene>
<dbReference type="CDD" id="cd01610">
    <property type="entry name" value="PAP2_like"/>
    <property type="match status" value="1"/>
</dbReference>
<evidence type="ECO:0000256" key="6">
    <source>
        <dbReference type="ARBA" id="ARBA00023136"/>
    </source>
</evidence>
<dbReference type="Gene3D" id="1.20.144.10">
    <property type="entry name" value="Phosphatidic acid phosphatase type 2/haloperoxidase"/>
    <property type="match status" value="1"/>
</dbReference>
<keyword evidence="3 7" id="KW-0812">Transmembrane</keyword>
<sequence length="209" mass="23475">MSYNILIRVFKQYQIIVFICFRGVKMMKGFRWFDEKFIQIINVNMKSKFLDRFMPRFTNLGGVFSTTFIIFCLLVFGKGIGRIIGIQGAVTLAISQSITYSLKSLLSRERPYNILKDLNTFGIVLKDYSFPSGHTSASFSIAAIIALNMPKLSILVFPIALLIGISRIYLGVHYPTDVVAGIVLGTGSAILVHNYLMNYILSLIGFFQG</sequence>
<evidence type="ECO:0000256" key="5">
    <source>
        <dbReference type="ARBA" id="ARBA00022989"/>
    </source>
</evidence>
<reference evidence="9 10" key="1">
    <citation type="submission" date="2016-10" db="EMBL/GenBank/DDBJ databases">
        <authorList>
            <person name="de Groot N.N."/>
        </authorList>
    </citation>
    <scope>NUCLEOTIDE SEQUENCE [LARGE SCALE GENOMIC DNA]</scope>
    <source>
        <strain evidence="9 10">DSM 23310</strain>
    </source>
</reference>
<dbReference type="Pfam" id="PF01569">
    <property type="entry name" value="PAP2"/>
    <property type="match status" value="1"/>
</dbReference>
<feature type="transmembrane region" description="Helical" evidence="7">
    <location>
        <begin position="152"/>
        <end position="172"/>
    </location>
</feature>
<evidence type="ECO:0000256" key="7">
    <source>
        <dbReference type="SAM" id="Phobius"/>
    </source>
</evidence>
<dbReference type="PANTHER" id="PTHR14969:SF62">
    <property type="entry name" value="DECAPRENYLPHOSPHORYL-5-PHOSPHORIBOSE PHOSPHATASE RV3807C-RELATED"/>
    <property type="match status" value="1"/>
</dbReference>
<evidence type="ECO:0000313" key="9">
    <source>
        <dbReference type="EMBL" id="SDX14231.1"/>
    </source>
</evidence>
<name>A0A1H2ZA31_9FIRM</name>
<dbReference type="EMBL" id="FNNG01000007">
    <property type="protein sequence ID" value="SDX14231.1"/>
    <property type="molecule type" value="Genomic_DNA"/>
</dbReference>
<feature type="transmembrane region" description="Helical" evidence="7">
    <location>
        <begin position="178"/>
        <end position="196"/>
    </location>
</feature>
<keyword evidence="2" id="KW-1003">Cell membrane</keyword>
<evidence type="ECO:0000313" key="10">
    <source>
        <dbReference type="Proteomes" id="UP000198828"/>
    </source>
</evidence>
<dbReference type="SUPFAM" id="SSF48317">
    <property type="entry name" value="Acid phosphatase/Vanadium-dependent haloperoxidase"/>
    <property type="match status" value="1"/>
</dbReference>
<dbReference type="InterPro" id="IPR036938">
    <property type="entry name" value="PAP2/HPO_sf"/>
</dbReference>
<evidence type="ECO:0000256" key="4">
    <source>
        <dbReference type="ARBA" id="ARBA00022801"/>
    </source>
</evidence>
<evidence type="ECO:0000256" key="1">
    <source>
        <dbReference type="ARBA" id="ARBA00004651"/>
    </source>
</evidence>
<evidence type="ECO:0000256" key="2">
    <source>
        <dbReference type="ARBA" id="ARBA00022475"/>
    </source>
</evidence>
<dbReference type="SMART" id="SM00014">
    <property type="entry name" value="acidPPc"/>
    <property type="match status" value="1"/>
</dbReference>
<dbReference type="PANTHER" id="PTHR14969">
    <property type="entry name" value="SPHINGOSINE-1-PHOSPHATE PHOSPHOHYDROLASE"/>
    <property type="match status" value="1"/>
</dbReference>
<dbReference type="InterPro" id="IPR000326">
    <property type="entry name" value="PAP2/HPO"/>
</dbReference>
<accession>A0A1H2ZA31</accession>
<dbReference type="GO" id="GO:0005886">
    <property type="term" value="C:plasma membrane"/>
    <property type="evidence" value="ECO:0007669"/>
    <property type="project" value="UniProtKB-SubCell"/>
</dbReference>
<protein>
    <submittedName>
        <fullName evidence="9">Undecaprenyl-diphosphatase</fullName>
    </submittedName>
</protein>